<dbReference type="AlphaFoldDB" id="A0A1G2LRQ2"/>
<dbReference type="Pfam" id="PF04350">
    <property type="entry name" value="PilO"/>
    <property type="match status" value="1"/>
</dbReference>
<evidence type="ECO:0000313" key="2">
    <source>
        <dbReference type="EMBL" id="OHA14306.1"/>
    </source>
</evidence>
<evidence type="ECO:0000256" key="1">
    <source>
        <dbReference type="SAM" id="Coils"/>
    </source>
</evidence>
<comment type="caution">
    <text evidence="2">The sequence shown here is derived from an EMBL/GenBank/DDBJ whole genome shotgun (WGS) entry which is preliminary data.</text>
</comment>
<gene>
    <name evidence="2" type="ORF">A3G49_03635</name>
</gene>
<dbReference type="GO" id="GO:0043683">
    <property type="term" value="P:type IV pilus assembly"/>
    <property type="evidence" value="ECO:0007669"/>
    <property type="project" value="InterPro"/>
</dbReference>
<dbReference type="InterPro" id="IPR014717">
    <property type="entry name" value="Transl_elong_EF1B/ribsomal_bS6"/>
</dbReference>
<dbReference type="InterPro" id="IPR007445">
    <property type="entry name" value="PilO"/>
</dbReference>
<dbReference type="Proteomes" id="UP000177171">
    <property type="component" value="Unassembled WGS sequence"/>
</dbReference>
<dbReference type="Gene3D" id="3.30.70.60">
    <property type="match status" value="1"/>
</dbReference>
<organism evidence="2 3">
    <name type="scientific">Candidatus Sungbacteria bacterium RIFCSPLOWO2_12_FULL_41_11</name>
    <dbReference type="NCBI Taxonomy" id="1802286"/>
    <lineage>
        <taxon>Bacteria</taxon>
        <taxon>Candidatus Sungiibacteriota</taxon>
    </lineage>
</organism>
<proteinExistence type="predicted"/>
<dbReference type="EMBL" id="MHQY01000010">
    <property type="protein sequence ID" value="OHA14306.1"/>
    <property type="molecule type" value="Genomic_DNA"/>
</dbReference>
<keyword evidence="1" id="KW-0175">Coiled coil</keyword>
<evidence type="ECO:0008006" key="4">
    <source>
        <dbReference type="Google" id="ProtNLM"/>
    </source>
</evidence>
<reference evidence="2 3" key="1">
    <citation type="journal article" date="2016" name="Nat. Commun.">
        <title>Thousands of microbial genomes shed light on interconnected biogeochemical processes in an aquifer system.</title>
        <authorList>
            <person name="Anantharaman K."/>
            <person name="Brown C.T."/>
            <person name="Hug L.A."/>
            <person name="Sharon I."/>
            <person name="Castelle C.J."/>
            <person name="Probst A.J."/>
            <person name="Thomas B.C."/>
            <person name="Singh A."/>
            <person name="Wilkins M.J."/>
            <person name="Karaoz U."/>
            <person name="Brodie E.L."/>
            <person name="Williams K.H."/>
            <person name="Hubbard S.S."/>
            <person name="Banfield J.F."/>
        </authorList>
    </citation>
    <scope>NUCLEOTIDE SEQUENCE [LARGE SCALE GENOMIC DNA]</scope>
</reference>
<accession>A0A1G2LRQ2</accession>
<sequence>MQKITLSLLLFLASAAMVYYYVLSALDAVKILKKENAALEAVVEEMRGLVEKKNELEDLYNSISENDRRKIDELAPVNPRLAEFLIKIDLLTSRNGIHFSSVNFGDPAGAPENPYLTSALSLGLTGTYEALKNFLKDTERFVRIIDVDSIGFSSPLQFGDPLSISFTAKTYQSR</sequence>
<evidence type="ECO:0000313" key="3">
    <source>
        <dbReference type="Proteomes" id="UP000177171"/>
    </source>
</evidence>
<dbReference type="GO" id="GO:0043107">
    <property type="term" value="P:type IV pilus-dependent motility"/>
    <property type="evidence" value="ECO:0007669"/>
    <property type="project" value="InterPro"/>
</dbReference>
<protein>
    <recommendedName>
        <fullName evidence="4">Pilus assembly protein PilO</fullName>
    </recommendedName>
</protein>
<name>A0A1G2LRQ2_9BACT</name>
<feature type="coiled-coil region" evidence="1">
    <location>
        <begin position="29"/>
        <end position="66"/>
    </location>
</feature>